<dbReference type="Pfam" id="PF04984">
    <property type="entry name" value="Phage_sheath_1"/>
    <property type="match status" value="1"/>
</dbReference>
<proteinExistence type="inferred from homology"/>
<accession>A0A6N8HUV9</accession>
<evidence type="ECO:0000259" key="3">
    <source>
        <dbReference type="Pfam" id="PF17482"/>
    </source>
</evidence>
<dbReference type="InterPro" id="IPR020287">
    <property type="entry name" value="Tail_sheath_C"/>
</dbReference>
<dbReference type="EMBL" id="VWXL01000002">
    <property type="protein sequence ID" value="MVB09365.1"/>
    <property type="molecule type" value="Genomic_DNA"/>
</dbReference>
<protein>
    <submittedName>
        <fullName evidence="4">Phage tail sheath protein subtilisin-like domain protein</fullName>
    </submittedName>
</protein>
<organism evidence="4 5">
    <name type="scientific">Caproicibacter fermentans</name>
    <dbReference type="NCBI Taxonomy" id="2576756"/>
    <lineage>
        <taxon>Bacteria</taxon>
        <taxon>Bacillati</taxon>
        <taxon>Bacillota</taxon>
        <taxon>Clostridia</taxon>
        <taxon>Eubacteriales</taxon>
        <taxon>Acutalibacteraceae</taxon>
        <taxon>Caproicibacter</taxon>
    </lineage>
</organism>
<evidence type="ECO:0000259" key="2">
    <source>
        <dbReference type="Pfam" id="PF04984"/>
    </source>
</evidence>
<evidence type="ECO:0000313" key="5">
    <source>
        <dbReference type="Proteomes" id="UP000469440"/>
    </source>
</evidence>
<feature type="domain" description="Tail sheath protein C-terminal" evidence="3">
    <location>
        <begin position="385"/>
        <end position="492"/>
    </location>
</feature>
<reference evidence="4 5" key="1">
    <citation type="submission" date="2019-09" db="EMBL/GenBank/DDBJ databases">
        <title>Genome sequence of Clostridium sp. EA1.</title>
        <authorList>
            <person name="Poehlein A."/>
            <person name="Bengelsdorf F.R."/>
            <person name="Daniel R."/>
        </authorList>
    </citation>
    <scope>NUCLEOTIDE SEQUENCE [LARGE SCALE GENOMIC DNA]</scope>
    <source>
        <strain evidence="4 5">EA1</strain>
    </source>
</reference>
<dbReference type="InterPro" id="IPR052042">
    <property type="entry name" value="Tail_sheath_structural"/>
</dbReference>
<evidence type="ECO:0000256" key="1">
    <source>
        <dbReference type="ARBA" id="ARBA00008005"/>
    </source>
</evidence>
<dbReference type="Pfam" id="PF17482">
    <property type="entry name" value="Phage_sheath_1C"/>
    <property type="match status" value="1"/>
</dbReference>
<dbReference type="PANTHER" id="PTHR35861">
    <property type="match status" value="1"/>
</dbReference>
<dbReference type="Gene3D" id="3.40.50.11780">
    <property type="match status" value="2"/>
</dbReference>
<name>A0A6N8HUV9_9FIRM</name>
<comment type="caution">
    <text evidence="4">The sequence shown here is derived from an EMBL/GenBank/DDBJ whole genome shotgun (WGS) entry which is preliminary data.</text>
</comment>
<gene>
    <name evidence="4" type="ORF">CAFE_00130</name>
</gene>
<dbReference type="Proteomes" id="UP000469440">
    <property type="component" value="Unassembled WGS sequence"/>
</dbReference>
<dbReference type="PANTHER" id="PTHR35861:SF1">
    <property type="entry name" value="PHAGE TAIL SHEATH PROTEIN"/>
    <property type="match status" value="1"/>
</dbReference>
<comment type="similarity">
    <text evidence="1">Belongs to the myoviridae tail sheath protein family.</text>
</comment>
<feature type="domain" description="Tail sheath protein subtilisin-like" evidence="2">
    <location>
        <begin position="238"/>
        <end position="384"/>
    </location>
</feature>
<keyword evidence="5" id="KW-1185">Reference proteome</keyword>
<sequence>MEEFDSGIKPMDGVSTSTVGFVGMTARGPLTGVPQFVGSFAEFQRIFGGYLPKGIYGQRRFLPMAVEQFFANGGSRCFVMRLLDGTGAQASAADLGTLKITASSVGAWGDSIRVSCKRSPVNDKLCNLLVSSPEFEESYENVSMDPKSDGYLVRLLEKSLLVRAEYTPAEEVPDLYSLFPDSEEDKKNGNWVTVPLTGGCDCAKGENPADKINAAVLKGTDDGPNRRSGLCAMKDVAEVSILVCPGATDPAEVQEIVTHCAEMENRVCILDMPSGMNQVTDLQQYRAQFDSSFAAMYHPWVQVFETLEKKSVYMPPSGTMAGVYARTDTERGVHKAPANEVLRNCTGLETVFGKPEQDMLNPVGVNLIRNIQGLGIRVWGARTCSSDPSWKYVNVRRLFIYIEETIRRNTGWAVFEPNDQLLWTKVRGSIASFLGTLWRNGALMGATEAEAYFVNIGKGSTMTQDDILNGRLVCVIGVAPVRPAEFVIFRITQIMEQNG</sequence>
<dbReference type="AlphaFoldDB" id="A0A6N8HUV9"/>
<dbReference type="InterPro" id="IPR035089">
    <property type="entry name" value="Phage_sheath_subtilisin"/>
</dbReference>
<evidence type="ECO:0000313" key="4">
    <source>
        <dbReference type="EMBL" id="MVB09365.1"/>
    </source>
</evidence>